<proteinExistence type="inferred from homology"/>
<reference evidence="3" key="1">
    <citation type="submission" date="2025-08" db="UniProtKB">
        <authorList>
            <consortium name="Ensembl"/>
        </authorList>
    </citation>
    <scope>IDENTIFICATION</scope>
</reference>
<dbReference type="AlphaFoldDB" id="A0A2K5KAA5"/>
<feature type="compositionally biased region" description="Basic and acidic residues" evidence="2">
    <location>
        <begin position="309"/>
        <end position="331"/>
    </location>
</feature>
<evidence type="ECO:0000313" key="4">
    <source>
        <dbReference type="Proteomes" id="UP000233080"/>
    </source>
</evidence>
<evidence type="ECO:0000256" key="1">
    <source>
        <dbReference type="ARBA" id="ARBA00005627"/>
    </source>
</evidence>
<feature type="compositionally biased region" description="Basic and acidic residues" evidence="2">
    <location>
        <begin position="9"/>
        <end position="21"/>
    </location>
</feature>
<feature type="region of interest" description="Disordered" evidence="2">
    <location>
        <begin position="93"/>
        <end position="127"/>
    </location>
</feature>
<accession>A0A2K5KAA5</accession>
<dbReference type="PANTHER" id="PTHR10331">
    <property type="entry name" value="T COMPLEX PROTEIN 10"/>
    <property type="match status" value="1"/>
</dbReference>
<dbReference type="Ensembl" id="ENSCANT00000061269.1">
    <property type="protein sequence ID" value="ENSCANP00000038015.1"/>
    <property type="gene ID" value="ENSCANG00000042693.1"/>
</dbReference>
<feature type="region of interest" description="Disordered" evidence="2">
    <location>
        <begin position="140"/>
        <end position="261"/>
    </location>
</feature>
<feature type="region of interest" description="Disordered" evidence="2">
    <location>
        <begin position="274"/>
        <end position="354"/>
    </location>
</feature>
<dbReference type="Proteomes" id="UP000233080">
    <property type="component" value="Unassembled WGS sequence"/>
</dbReference>
<feature type="region of interest" description="Disordered" evidence="2">
    <location>
        <begin position="1"/>
        <end position="52"/>
    </location>
</feature>
<feature type="compositionally biased region" description="Basic and acidic residues" evidence="2">
    <location>
        <begin position="93"/>
        <end position="102"/>
    </location>
</feature>
<protein>
    <submittedName>
        <fullName evidence="3">Uncharacterized protein</fullName>
    </submittedName>
</protein>
<evidence type="ECO:0000313" key="3">
    <source>
        <dbReference type="Ensembl" id="ENSCANP00000038015.1"/>
    </source>
</evidence>
<sequence length="354" mass="38687">MLEGQLKAGEPKEGTHPEDPRLGAGTAMEKTAAAAEVPREDGNAGEMPPLQQQITRLHQELGRQKSLWADVHRKLQNHIDALRKQNLELREELRGLQRQQREARKKPAARPHAGRESHTLAWEPAFGKISPLSVDEETMPKYVGRKSQSATVLGQRSSSNNLTPPKTMSLKTERMNLGKTPPQEDREKSPPGRHQDGNLTPTGRPTPPGAERRGMSEDGKVMHPSSRSPQNSSGRKSPVQASQATTLQEQTAAAGGADRISSVLESSEGRFLSHVQADELTGSSPNIEELQNLPVNPPPSLETAQPLDTKMKKEEVQEEKRHPNGKADDGQRSSFPSQFPGALHAAPSRKATGR</sequence>
<dbReference type="STRING" id="336983.ENSCANP00000038015"/>
<name>A0A2K5KAA5_COLAP</name>
<comment type="similarity">
    <text evidence="1">Belongs to the TCP10 family.</text>
</comment>
<evidence type="ECO:0000256" key="2">
    <source>
        <dbReference type="SAM" id="MobiDB-lite"/>
    </source>
</evidence>
<feature type="compositionally biased region" description="Polar residues" evidence="2">
    <location>
        <begin position="146"/>
        <end position="170"/>
    </location>
</feature>
<feature type="compositionally biased region" description="Polar residues" evidence="2">
    <location>
        <begin position="225"/>
        <end position="235"/>
    </location>
</feature>
<organism evidence="3 4">
    <name type="scientific">Colobus angolensis palliatus</name>
    <name type="common">Peters' Angolan colobus</name>
    <dbReference type="NCBI Taxonomy" id="336983"/>
    <lineage>
        <taxon>Eukaryota</taxon>
        <taxon>Metazoa</taxon>
        <taxon>Chordata</taxon>
        <taxon>Craniata</taxon>
        <taxon>Vertebrata</taxon>
        <taxon>Euteleostomi</taxon>
        <taxon>Mammalia</taxon>
        <taxon>Eutheria</taxon>
        <taxon>Euarchontoglires</taxon>
        <taxon>Primates</taxon>
        <taxon>Haplorrhini</taxon>
        <taxon>Catarrhini</taxon>
        <taxon>Cercopithecidae</taxon>
        <taxon>Colobinae</taxon>
        <taxon>Colobus</taxon>
    </lineage>
</organism>
<dbReference type="PANTHER" id="PTHR10331:SF25">
    <property type="entry name" value="T-COMPLEX PROTEIN 10A-RELATED"/>
    <property type="match status" value="1"/>
</dbReference>
<dbReference type="InterPro" id="IPR026581">
    <property type="entry name" value="TCP10L/CENPJ"/>
</dbReference>
<reference evidence="3" key="2">
    <citation type="submission" date="2025-09" db="UniProtKB">
        <authorList>
            <consortium name="Ensembl"/>
        </authorList>
    </citation>
    <scope>IDENTIFICATION</scope>
</reference>
<feature type="compositionally biased region" description="Basic and acidic residues" evidence="2">
    <location>
        <begin position="210"/>
        <end position="221"/>
    </location>
</feature>
<feature type="compositionally biased region" description="Low complexity" evidence="2">
    <location>
        <begin position="23"/>
        <end position="36"/>
    </location>
</feature>
<feature type="compositionally biased region" description="Low complexity" evidence="2">
    <location>
        <begin position="240"/>
        <end position="257"/>
    </location>
</feature>
<keyword evidence="4" id="KW-1185">Reference proteome</keyword>
<feature type="compositionally biased region" description="Basic and acidic residues" evidence="2">
    <location>
        <begin position="171"/>
        <end position="196"/>
    </location>
</feature>